<protein>
    <submittedName>
        <fullName evidence="2">Class I SAM-dependent methyltransferase</fullName>
        <ecNumber evidence="2">2.1.1.-</ecNumber>
    </submittedName>
</protein>
<dbReference type="CDD" id="cd02440">
    <property type="entry name" value="AdoMet_MTases"/>
    <property type="match status" value="1"/>
</dbReference>
<dbReference type="GO" id="GO:0008168">
    <property type="term" value="F:methyltransferase activity"/>
    <property type="evidence" value="ECO:0007669"/>
    <property type="project" value="UniProtKB-KW"/>
</dbReference>
<proteinExistence type="predicted"/>
<reference evidence="2 3" key="1">
    <citation type="submission" date="2024-09" db="EMBL/GenBank/DDBJ databases">
        <authorList>
            <person name="Sun Q."/>
            <person name="Mori K."/>
        </authorList>
    </citation>
    <scope>NUCLEOTIDE SEQUENCE [LARGE SCALE GENOMIC DNA]</scope>
    <source>
        <strain evidence="2 3">TBRC 3947</strain>
    </source>
</reference>
<dbReference type="PANTHER" id="PTHR43591:SF24">
    <property type="entry name" value="2-METHOXY-6-POLYPRENYL-1,4-BENZOQUINOL METHYLASE, MITOCHONDRIAL"/>
    <property type="match status" value="1"/>
</dbReference>
<gene>
    <name evidence="2" type="ORF">ACFFIA_32260</name>
</gene>
<name>A0ABV6MC69_9ACTN</name>
<accession>A0ABV6MC69</accession>
<dbReference type="Pfam" id="PF13649">
    <property type="entry name" value="Methyltransf_25"/>
    <property type="match status" value="1"/>
</dbReference>
<sequence>MDIATIKQRQQATWAAGDYAAVGTRLLPVAELLCEAVDLRAGELVLDVACGNGNAALAAARRFGKSVGVDFVPALLDRARRRADAEGLDVTFEEADAESLPFPDASFDVVLSTCGAMFAPDQERTAKELLRVCRPGGRIGMVNWTPDSYVGELFRTIGRYVPPPPGLRPPVLWGDANRLRELFGPDVTISAPRRSFHWRFPSAEHQVEFFTTFYGPTNRAAAAVAVDRAADLRADMLDVVKQFNVSGDETLVLRMDYLEAVITKQAGSDA</sequence>
<evidence type="ECO:0000313" key="3">
    <source>
        <dbReference type="Proteomes" id="UP001589867"/>
    </source>
</evidence>
<keyword evidence="3" id="KW-1185">Reference proteome</keyword>
<keyword evidence="2" id="KW-0808">Transferase</keyword>
<dbReference type="Gene3D" id="3.40.50.150">
    <property type="entry name" value="Vaccinia Virus protein VP39"/>
    <property type="match status" value="1"/>
</dbReference>
<evidence type="ECO:0000259" key="1">
    <source>
        <dbReference type="Pfam" id="PF13649"/>
    </source>
</evidence>
<dbReference type="Proteomes" id="UP001589867">
    <property type="component" value="Unassembled WGS sequence"/>
</dbReference>
<evidence type="ECO:0000313" key="2">
    <source>
        <dbReference type="EMBL" id="MFC0532332.1"/>
    </source>
</evidence>
<feature type="domain" description="Methyltransferase" evidence="1">
    <location>
        <begin position="45"/>
        <end position="137"/>
    </location>
</feature>
<dbReference type="RefSeq" id="WP_377258199.1">
    <property type="nucleotide sequence ID" value="NZ_JBHLUH010000069.1"/>
</dbReference>
<dbReference type="EC" id="2.1.1.-" evidence="2"/>
<comment type="caution">
    <text evidence="2">The sequence shown here is derived from an EMBL/GenBank/DDBJ whole genome shotgun (WGS) entry which is preliminary data.</text>
</comment>
<dbReference type="InterPro" id="IPR041698">
    <property type="entry name" value="Methyltransf_25"/>
</dbReference>
<organism evidence="2 3">
    <name type="scientific">Phytohabitans kaempferiae</name>
    <dbReference type="NCBI Taxonomy" id="1620943"/>
    <lineage>
        <taxon>Bacteria</taxon>
        <taxon>Bacillati</taxon>
        <taxon>Actinomycetota</taxon>
        <taxon>Actinomycetes</taxon>
        <taxon>Micromonosporales</taxon>
        <taxon>Micromonosporaceae</taxon>
    </lineage>
</organism>
<dbReference type="GO" id="GO:0032259">
    <property type="term" value="P:methylation"/>
    <property type="evidence" value="ECO:0007669"/>
    <property type="project" value="UniProtKB-KW"/>
</dbReference>
<dbReference type="EMBL" id="JBHLUH010000069">
    <property type="protein sequence ID" value="MFC0532332.1"/>
    <property type="molecule type" value="Genomic_DNA"/>
</dbReference>
<dbReference type="InterPro" id="IPR029063">
    <property type="entry name" value="SAM-dependent_MTases_sf"/>
</dbReference>
<dbReference type="SUPFAM" id="SSF53335">
    <property type="entry name" value="S-adenosyl-L-methionine-dependent methyltransferases"/>
    <property type="match status" value="1"/>
</dbReference>
<dbReference type="PANTHER" id="PTHR43591">
    <property type="entry name" value="METHYLTRANSFERASE"/>
    <property type="match status" value="1"/>
</dbReference>
<keyword evidence="2" id="KW-0489">Methyltransferase</keyword>